<dbReference type="GO" id="GO:0004109">
    <property type="term" value="F:coproporphyrinogen oxidase activity"/>
    <property type="evidence" value="ECO:0007669"/>
    <property type="project" value="InterPro"/>
</dbReference>
<organism evidence="5 6">
    <name type="scientific">Clostridium tyrobutyricum DIVETGP</name>
    <dbReference type="NCBI Taxonomy" id="1408889"/>
    <lineage>
        <taxon>Bacteria</taxon>
        <taxon>Bacillati</taxon>
        <taxon>Bacillota</taxon>
        <taxon>Clostridia</taxon>
        <taxon>Eubacteriales</taxon>
        <taxon>Clostridiaceae</taxon>
        <taxon>Clostridium</taxon>
    </lineage>
</organism>
<dbReference type="NCBIfam" id="TIGR00539">
    <property type="entry name" value="hemN_rel"/>
    <property type="match status" value="1"/>
</dbReference>
<keyword evidence="3" id="KW-0408">Iron</keyword>
<dbReference type="SMART" id="SM00729">
    <property type="entry name" value="Elp3"/>
    <property type="match status" value="1"/>
</dbReference>
<evidence type="ECO:0000256" key="3">
    <source>
        <dbReference type="RuleBase" id="RU364116"/>
    </source>
</evidence>
<keyword evidence="3" id="KW-0004">4Fe-4S</keyword>
<evidence type="ECO:0000256" key="2">
    <source>
        <dbReference type="ARBA" id="ARBA00017228"/>
    </source>
</evidence>
<dbReference type="Pfam" id="PF06969">
    <property type="entry name" value="HemN_C"/>
    <property type="match status" value="1"/>
</dbReference>
<dbReference type="InterPro" id="IPR007197">
    <property type="entry name" value="rSAM"/>
</dbReference>
<dbReference type="GO" id="GO:0005737">
    <property type="term" value="C:cytoplasm"/>
    <property type="evidence" value="ECO:0007669"/>
    <property type="project" value="UniProtKB-SubCell"/>
</dbReference>
<evidence type="ECO:0000313" key="6">
    <source>
        <dbReference type="Proteomes" id="UP000019482"/>
    </source>
</evidence>
<keyword evidence="3" id="KW-0349">Heme</keyword>
<keyword evidence="3" id="KW-0411">Iron-sulfur</keyword>
<comment type="similarity">
    <text evidence="1">Belongs to the anaerobic coproporphyrinogen-III oxidase family. HemW subfamily.</text>
</comment>
<dbReference type="EMBL" id="CBXI010000043">
    <property type="protein sequence ID" value="CDL92576.1"/>
    <property type="molecule type" value="Genomic_DNA"/>
</dbReference>
<dbReference type="InterPro" id="IPR004559">
    <property type="entry name" value="HemW-like"/>
</dbReference>
<dbReference type="SUPFAM" id="SSF102114">
    <property type="entry name" value="Radical SAM enzymes"/>
    <property type="match status" value="1"/>
</dbReference>
<dbReference type="Pfam" id="PF04055">
    <property type="entry name" value="Radical_SAM"/>
    <property type="match status" value="1"/>
</dbReference>
<keyword evidence="5" id="KW-0346">Stress response</keyword>
<keyword evidence="3" id="KW-0143">Chaperone</keyword>
<dbReference type="PROSITE" id="PS51918">
    <property type="entry name" value="RADICAL_SAM"/>
    <property type="match status" value="1"/>
</dbReference>
<keyword evidence="3" id="KW-0963">Cytoplasm</keyword>
<keyword evidence="3" id="KW-0479">Metal-binding</keyword>
<comment type="function">
    <text evidence="3">Probably acts as a heme chaperone, transferring heme to an unknown acceptor. Binds one molecule of heme per monomer, possibly covalently. Binds 1 [4Fe-4S] cluster. The cluster is coordinated with 3 cysteines and an exchangeable S-adenosyl-L-methionine.</text>
</comment>
<name>W6N7S7_CLOTY</name>
<comment type="caution">
    <text evidence="5">The sequence shown here is derived from an EMBL/GenBank/DDBJ whole genome shotgun (WGS) entry which is preliminary data.</text>
</comment>
<dbReference type="PANTHER" id="PTHR13932:SF5">
    <property type="entry name" value="RADICAL S-ADENOSYL METHIONINE DOMAIN-CONTAINING PROTEIN 1, MITOCHONDRIAL"/>
    <property type="match status" value="1"/>
</dbReference>
<feature type="domain" description="Radical SAM core" evidence="4">
    <location>
        <begin position="1"/>
        <end position="195"/>
    </location>
</feature>
<dbReference type="GO" id="GO:0046872">
    <property type="term" value="F:metal ion binding"/>
    <property type="evidence" value="ECO:0007669"/>
    <property type="project" value="UniProtKB-UniRule"/>
</dbReference>
<dbReference type="AlphaFoldDB" id="W6N7S7"/>
<dbReference type="Gene3D" id="3.30.750.200">
    <property type="match status" value="1"/>
</dbReference>
<dbReference type="InterPro" id="IPR034505">
    <property type="entry name" value="Coproporphyrinogen-III_oxidase"/>
</dbReference>
<proteinExistence type="inferred from homology"/>
<dbReference type="PANTHER" id="PTHR13932">
    <property type="entry name" value="COPROPORPHYRINIGEN III OXIDASE"/>
    <property type="match status" value="1"/>
</dbReference>
<dbReference type="InterPro" id="IPR006638">
    <property type="entry name" value="Elp3/MiaA/NifB-like_rSAM"/>
</dbReference>
<gene>
    <name evidence="5" type="ORF">CTDIVETGP_2646</name>
</gene>
<reference evidence="5 6" key="1">
    <citation type="journal article" date="2015" name="Genome Announc.">
        <title>Draft Genome Sequence of Clostridium tyrobutyricum Strain DIVETGP, Isolated from Cow's Milk for Grana Padano Production.</title>
        <authorList>
            <person name="Soggiu A."/>
            <person name="Piras C."/>
            <person name="Gaiarsa S."/>
            <person name="Sassera D."/>
            <person name="Roncada P."/>
            <person name="Bendixen E."/>
            <person name="Brasca M."/>
            <person name="Bonizzi L."/>
        </authorList>
    </citation>
    <scope>NUCLEOTIDE SEQUENCE [LARGE SCALE GENOMIC DNA]</scope>
    <source>
        <strain evidence="5 6">DIVETGP</strain>
    </source>
</reference>
<dbReference type="InterPro" id="IPR010723">
    <property type="entry name" value="HemN_C"/>
</dbReference>
<dbReference type="GO" id="GO:0006779">
    <property type="term" value="P:porphyrin-containing compound biosynthetic process"/>
    <property type="evidence" value="ECO:0007669"/>
    <property type="project" value="InterPro"/>
</dbReference>
<evidence type="ECO:0000259" key="4">
    <source>
        <dbReference type="PROSITE" id="PS51918"/>
    </source>
</evidence>
<comment type="subcellular location">
    <subcellularLocation>
        <location evidence="3">Cytoplasm</location>
    </subcellularLocation>
</comment>
<accession>W6N7S7</accession>
<dbReference type="GO" id="GO:0051539">
    <property type="term" value="F:4 iron, 4 sulfur cluster binding"/>
    <property type="evidence" value="ECO:0007669"/>
    <property type="project" value="UniProtKB-UniRule"/>
</dbReference>
<keyword evidence="6" id="KW-1185">Reference proteome</keyword>
<dbReference type="Proteomes" id="UP000019482">
    <property type="component" value="Unassembled WGS sequence"/>
</dbReference>
<keyword evidence="3" id="KW-0949">S-adenosyl-L-methionine</keyword>
<dbReference type="InterPro" id="IPR058240">
    <property type="entry name" value="rSAM_sf"/>
</dbReference>
<evidence type="ECO:0000313" key="5">
    <source>
        <dbReference type="EMBL" id="CDL92576.1"/>
    </source>
</evidence>
<evidence type="ECO:0000256" key="1">
    <source>
        <dbReference type="ARBA" id="ARBA00006100"/>
    </source>
</evidence>
<sequence>MIKYGKSLQKDINSAVYDKIGTIFIGGGTPTYLPLDVWKNVYHSILKLNLIHDMEFTVEGNPGTFSEEKLSFLKYMGVNRLSIGLQSWQNKILKSLGRIHTIDQFLESYKLARKLKFSNINIDIMFGLPNQSILDWRETLKNVVQLNPEHISCYSLIIEKNTAFYNMHREGNLVLPQEDLEREMYEFAVDFLEHNGYVQYEISNFSKPGFQCKHNLNYWNLGEYIGVGAGAHSYVKGYRYKKIEYIAQYIGEADNNNFSKLDFHKNSIEDDMEEFVFMGLRKNEGISILDFKSRFHRDIYSIYKTQIDKHIAYGTLIENGDRLYLSKRGIQVSNSVMCDFILTA</sequence>
<protein>
    <recommendedName>
        <fullName evidence="2 3">Heme chaperone HemW</fullName>
    </recommendedName>
</protein>
<keyword evidence="5" id="KW-0560">Oxidoreductase</keyword>